<name>A0A9W6N938_9HYPH</name>
<evidence type="ECO:0000313" key="1">
    <source>
        <dbReference type="EMBL" id="GLK83034.1"/>
    </source>
</evidence>
<gene>
    <name evidence="1" type="ORF">GCM10017653_11030</name>
</gene>
<protein>
    <submittedName>
        <fullName evidence="1">Uncharacterized protein</fullName>
    </submittedName>
</protein>
<dbReference type="Proteomes" id="UP001143330">
    <property type="component" value="Unassembled WGS sequence"/>
</dbReference>
<evidence type="ECO:0000313" key="2">
    <source>
        <dbReference type="Proteomes" id="UP001143330"/>
    </source>
</evidence>
<dbReference type="AlphaFoldDB" id="A0A9W6N938"/>
<keyword evidence="2" id="KW-1185">Reference proteome</keyword>
<reference evidence="1" key="2">
    <citation type="submission" date="2023-01" db="EMBL/GenBank/DDBJ databases">
        <authorList>
            <person name="Sun Q."/>
            <person name="Evtushenko L."/>
        </authorList>
    </citation>
    <scope>NUCLEOTIDE SEQUENCE</scope>
    <source>
        <strain evidence="1">VKM B-2789</strain>
    </source>
</reference>
<sequence length="115" mass="13305">MVLGLVPAIKDRLETQAEKLANDWLTEHKGAIKGLSDERQEAYRQIRETSAHLLDVDLARPNTWMQPTTVREANGTERDLPRFERHFVCDDDGLSPSTLVRRGRRCFRLSCSRRE</sequence>
<reference evidence="1" key="1">
    <citation type="journal article" date="2014" name="Int. J. Syst. Evol. Microbiol.">
        <title>Complete genome sequence of Corynebacterium casei LMG S-19264T (=DSM 44701T), isolated from a smear-ripened cheese.</title>
        <authorList>
            <consortium name="US DOE Joint Genome Institute (JGI-PGF)"/>
            <person name="Walter F."/>
            <person name="Albersmeier A."/>
            <person name="Kalinowski J."/>
            <person name="Ruckert C."/>
        </authorList>
    </citation>
    <scope>NUCLEOTIDE SEQUENCE</scope>
    <source>
        <strain evidence="1">VKM B-2789</strain>
    </source>
</reference>
<accession>A0A9W6N938</accession>
<organism evidence="1 2">
    <name type="scientific">Ancylobacter defluvii</name>
    <dbReference type="NCBI Taxonomy" id="1282440"/>
    <lineage>
        <taxon>Bacteria</taxon>
        <taxon>Pseudomonadati</taxon>
        <taxon>Pseudomonadota</taxon>
        <taxon>Alphaproteobacteria</taxon>
        <taxon>Hyphomicrobiales</taxon>
        <taxon>Xanthobacteraceae</taxon>
        <taxon>Ancylobacter</taxon>
    </lineage>
</organism>
<proteinExistence type="predicted"/>
<comment type="caution">
    <text evidence="1">The sequence shown here is derived from an EMBL/GenBank/DDBJ whole genome shotgun (WGS) entry which is preliminary data.</text>
</comment>
<dbReference type="EMBL" id="BSFM01000005">
    <property type="protein sequence ID" value="GLK83034.1"/>
    <property type="molecule type" value="Genomic_DNA"/>
</dbReference>